<organism evidence="1 2">
    <name type="scientific">Eretmocerus hayati</name>
    <dbReference type="NCBI Taxonomy" id="131215"/>
    <lineage>
        <taxon>Eukaryota</taxon>
        <taxon>Metazoa</taxon>
        <taxon>Ecdysozoa</taxon>
        <taxon>Arthropoda</taxon>
        <taxon>Hexapoda</taxon>
        <taxon>Insecta</taxon>
        <taxon>Pterygota</taxon>
        <taxon>Neoptera</taxon>
        <taxon>Endopterygota</taxon>
        <taxon>Hymenoptera</taxon>
        <taxon>Apocrita</taxon>
        <taxon>Proctotrupomorpha</taxon>
        <taxon>Chalcidoidea</taxon>
        <taxon>Aphelinidae</taxon>
        <taxon>Aphelininae</taxon>
        <taxon>Eretmocerus</taxon>
    </lineage>
</organism>
<keyword evidence="2" id="KW-1185">Reference proteome</keyword>
<reference evidence="1" key="1">
    <citation type="submission" date="2023-04" db="EMBL/GenBank/DDBJ databases">
        <title>A chromosome-level genome assembly of the parasitoid wasp Eretmocerus hayati.</title>
        <authorList>
            <person name="Zhong Y."/>
            <person name="Liu S."/>
            <person name="Liu Y."/>
        </authorList>
    </citation>
    <scope>NUCLEOTIDE SEQUENCE</scope>
    <source>
        <strain evidence="1">ZJU_SS_LIU_2023</strain>
    </source>
</reference>
<comment type="caution">
    <text evidence="1">The sequence shown here is derived from an EMBL/GenBank/DDBJ whole genome shotgun (WGS) entry which is preliminary data.</text>
</comment>
<accession>A0ACC2NZG4</accession>
<proteinExistence type="predicted"/>
<name>A0ACC2NZG4_9HYME</name>
<protein>
    <submittedName>
        <fullName evidence="1">Uncharacterized protein</fullName>
    </submittedName>
</protein>
<gene>
    <name evidence="1" type="ORF">QAD02_012334</name>
</gene>
<evidence type="ECO:0000313" key="2">
    <source>
        <dbReference type="Proteomes" id="UP001239111"/>
    </source>
</evidence>
<dbReference type="Proteomes" id="UP001239111">
    <property type="component" value="Chromosome 2"/>
</dbReference>
<sequence>MFWTPASHAQFCATLPNLTVCQPAFYTFMAFVQHNLGHSYDSLFGAKDIGRGENKDEYDFVIVGGGSAGCVLANRLSEISEWKVLLIEAGQEEPVVADMPGMMATIWGSSIDWKYATVP</sequence>
<dbReference type="EMBL" id="CM056742">
    <property type="protein sequence ID" value="KAJ8676547.1"/>
    <property type="molecule type" value="Genomic_DNA"/>
</dbReference>
<evidence type="ECO:0000313" key="1">
    <source>
        <dbReference type="EMBL" id="KAJ8676547.1"/>
    </source>
</evidence>